<feature type="domain" description="OmpR/PhoB-type" evidence="10">
    <location>
        <begin position="126"/>
        <end position="226"/>
    </location>
</feature>
<dbReference type="AlphaFoldDB" id="A0A0A1MIW8"/>
<sequence length="227" mass="26432">MKQTVLVVEDDKMIRELIRIYLQKADYEVFTAADGEEAKAVFLTEHPCLIILDLMLPKLSGEEFCLWIREQERNEVSIIMLSAKSRTEDKINGLKMGADDYLVKPFDPDELLAHIEAVLRRTGQFCQKIAYNGLCIKPRKGEVLLFNTQLELTKHEFHLLYYFMENPNIVISRESLMEQLYPYADKLVSDRTIDAHIKKLRKKIEENPASPKRIMTVRGMGYKFVTE</sequence>
<keyword evidence="2 7" id="KW-0597">Phosphoprotein</keyword>
<evidence type="ECO:0000256" key="5">
    <source>
        <dbReference type="ARBA" id="ARBA00023125"/>
    </source>
</evidence>
<dbReference type="PROSITE" id="PS51755">
    <property type="entry name" value="OMPR_PHOB"/>
    <property type="match status" value="1"/>
</dbReference>
<dbReference type="SUPFAM" id="SSF46894">
    <property type="entry name" value="C-terminal effector domain of the bipartite response regulators"/>
    <property type="match status" value="1"/>
</dbReference>
<evidence type="ECO:0000256" key="4">
    <source>
        <dbReference type="ARBA" id="ARBA00023015"/>
    </source>
</evidence>
<evidence type="ECO:0000256" key="7">
    <source>
        <dbReference type="PROSITE-ProRule" id="PRU00169"/>
    </source>
</evidence>
<dbReference type="GO" id="GO:0005829">
    <property type="term" value="C:cytosol"/>
    <property type="evidence" value="ECO:0007669"/>
    <property type="project" value="TreeGrafter"/>
</dbReference>
<reference evidence="11 12" key="1">
    <citation type="submission" date="2014-11" db="EMBL/GenBank/DDBJ databases">
        <authorList>
            <person name="Urmite Genomes Urmite Genomes"/>
        </authorList>
    </citation>
    <scope>NUCLEOTIDE SEQUENCE [LARGE SCALE GENOMIC DNA]</scope>
    <source>
        <strain evidence="11 12">Oc5</strain>
    </source>
</reference>
<name>A0A0A1MIW8_9BACI</name>
<dbReference type="Pfam" id="PF00486">
    <property type="entry name" value="Trans_reg_C"/>
    <property type="match status" value="1"/>
</dbReference>
<dbReference type="Gene3D" id="1.10.10.10">
    <property type="entry name" value="Winged helix-like DNA-binding domain superfamily/Winged helix DNA-binding domain"/>
    <property type="match status" value="1"/>
</dbReference>
<dbReference type="GO" id="GO:0000156">
    <property type="term" value="F:phosphorelay response regulator activity"/>
    <property type="evidence" value="ECO:0007669"/>
    <property type="project" value="TreeGrafter"/>
</dbReference>
<evidence type="ECO:0000256" key="8">
    <source>
        <dbReference type="PROSITE-ProRule" id="PRU01091"/>
    </source>
</evidence>
<dbReference type="FunFam" id="3.40.50.2300:FF:000001">
    <property type="entry name" value="DNA-binding response regulator PhoB"/>
    <property type="match status" value="1"/>
</dbReference>
<dbReference type="STRING" id="545501.BN997_02922"/>
<dbReference type="SMART" id="SM00862">
    <property type="entry name" value="Trans_reg_C"/>
    <property type="match status" value="1"/>
</dbReference>
<dbReference type="OrthoDB" id="2578266at2"/>
<dbReference type="GO" id="GO:0032993">
    <property type="term" value="C:protein-DNA complex"/>
    <property type="evidence" value="ECO:0007669"/>
    <property type="project" value="TreeGrafter"/>
</dbReference>
<evidence type="ECO:0000256" key="6">
    <source>
        <dbReference type="ARBA" id="ARBA00023163"/>
    </source>
</evidence>
<proteinExistence type="predicted"/>
<dbReference type="InterPro" id="IPR036388">
    <property type="entry name" value="WH-like_DNA-bd_sf"/>
</dbReference>
<gene>
    <name evidence="11" type="primary">sphR_1</name>
    <name evidence="11" type="ORF">BN997_02922</name>
</gene>
<dbReference type="PROSITE" id="PS50110">
    <property type="entry name" value="RESPONSE_REGULATORY"/>
    <property type="match status" value="1"/>
</dbReference>
<dbReference type="PANTHER" id="PTHR48111:SF40">
    <property type="entry name" value="PHOSPHATE REGULON TRANSCRIPTIONAL REGULATORY PROTEIN PHOB"/>
    <property type="match status" value="1"/>
</dbReference>
<evidence type="ECO:0000256" key="1">
    <source>
        <dbReference type="ARBA" id="ARBA00004496"/>
    </source>
</evidence>
<dbReference type="SUPFAM" id="SSF52172">
    <property type="entry name" value="CheY-like"/>
    <property type="match status" value="1"/>
</dbReference>
<dbReference type="SMART" id="SM00448">
    <property type="entry name" value="REC"/>
    <property type="match status" value="1"/>
</dbReference>
<dbReference type="EMBL" id="CDGG01000001">
    <property type="protein sequence ID" value="CEI83033.1"/>
    <property type="molecule type" value="Genomic_DNA"/>
</dbReference>
<accession>A0A0A1MIW8</accession>
<evidence type="ECO:0000313" key="11">
    <source>
        <dbReference type="EMBL" id="CEI83033.1"/>
    </source>
</evidence>
<dbReference type="Pfam" id="PF00072">
    <property type="entry name" value="Response_reg"/>
    <property type="match status" value="1"/>
</dbReference>
<dbReference type="InterPro" id="IPR001789">
    <property type="entry name" value="Sig_transdc_resp-reg_receiver"/>
</dbReference>
<dbReference type="InterPro" id="IPR001867">
    <property type="entry name" value="OmpR/PhoB-type_DNA-bd"/>
</dbReference>
<keyword evidence="4" id="KW-0805">Transcription regulation</keyword>
<keyword evidence="12" id="KW-1185">Reference proteome</keyword>
<keyword evidence="3" id="KW-0902">Two-component regulatory system</keyword>
<dbReference type="InterPro" id="IPR011006">
    <property type="entry name" value="CheY-like_superfamily"/>
</dbReference>
<dbReference type="PANTHER" id="PTHR48111">
    <property type="entry name" value="REGULATOR OF RPOS"/>
    <property type="match status" value="1"/>
</dbReference>
<feature type="DNA-binding region" description="OmpR/PhoB-type" evidence="8">
    <location>
        <begin position="126"/>
        <end position="226"/>
    </location>
</feature>
<dbReference type="InterPro" id="IPR039420">
    <property type="entry name" value="WalR-like"/>
</dbReference>
<dbReference type="Gene3D" id="6.10.250.690">
    <property type="match status" value="1"/>
</dbReference>
<dbReference type="Proteomes" id="UP000040453">
    <property type="component" value="Unassembled WGS sequence"/>
</dbReference>
<dbReference type="GO" id="GO:0000976">
    <property type="term" value="F:transcription cis-regulatory region binding"/>
    <property type="evidence" value="ECO:0007669"/>
    <property type="project" value="TreeGrafter"/>
</dbReference>
<evidence type="ECO:0000259" key="9">
    <source>
        <dbReference type="PROSITE" id="PS50110"/>
    </source>
</evidence>
<keyword evidence="5 8" id="KW-0238">DNA-binding</keyword>
<evidence type="ECO:0000313" key="12">
    <source>
        <dbReference type="Proteomes" id="UP000040453"/>
    </source>
</evidence>
<organism evidence="11 12">
    <name type="scientific">Oceanobacillus oncorhynchi</name>
    <dbReference type="NCBI Taxonomy" id="545501"/>
    <lineage>
        <taxon>Bacteria</taxon>
        <taxon>Bacillati</taxon>
        <taxon>Bacillota</taxon>
        <taxon>Bacilli</taxon>
        <taxon>Bacillales</taxon>
        <taxon>Bacillaceae</taxon>
        <taxon>Oceanobacillus</taxon>
    </lineage>
</organism>
<dbReference type="RefSeq" id="WP_042533208.1">
    <property type="nucleotide sequence ID" value="NZ_CDGG01000001.1"/>
</dbReference>
<protein>
    <submittedName>
        <fullName evidence="11">Alkaline phosphatase synthesis transcriptional regulatory protein SphR</fullName>
    </submittedName>
</protein>
<dbReference type="InterPro" id="IPR016032">
    <property type="entry name" value="Sig_transdc_resp-reg_C-effctor"/>
</dbReference>
<comment type="subcellular location">
    <subcellularLocation>
        <location evidence="1">Cytoplasm</location>
    </subcellularLocation>
</comment>
<dbReference type="Gene3D" id="3.40.50.2300">
    <property type="match status" value="1"/>
</dbReference>
<evidence type="ECO:0000256" key="2">
    <source>
        <dbReference type="ARBA" id="ARBA00022553"/>
    </source>
</evidence>
<feature type="domain" description="Response regulatory" evidence="9">
    <location>
        <begin position="4"/>
        <end position="119"/>
    </location>
</feature>
<dbReference type="CDD" id="cd17574">
    <property type="entry name" value="REC_OmpR"/>
    <property type="match status" value="1"/>
</dbReference>
<evidence type="ECO:0000256" key="3">
    <source>
        <dbReference type="ARBA" id="ARBA00023012"/>
    </source>
</evidence>
<keyword evidence="6" id="KW-0804">Transcription</keyword>
<dbReference type="CDD" id="cd00383">
    <property type="entry name" value="trans_reg_C"/>
    <property type="match status" value="1"/>
</dbReference>
<feature type="modified residue" description="4-aspartylphosphate" evidence="7">
    <location>
        <position position="53"/>
    </location>
</feature>
<dbReference type="GO" id="GO:0006355">
    <property type="term" value="P:regulation of DNA-templated transcription"/>
    <property type="evidence" value="ECO:0007669"/>
    <property type="project" value="InterPro"/>
</dbReference>
<evidence type="ECO:0000259" key="10">
    <source>
        <dbReference type="PROSITE" id="PS51755"/>
    </source>
</evidence>